<dbReference type="PANTHER" id="PTHR33375">
    <property type="entry name" value="CHROMOSOME-PARTITIONING PROTEIN PARB-RELATED"/>
    <property type="match status" value="1"/>
</dbReference>
<evidence type="ECO:0000313" key="3">
    <source>
        <dbReference type="Proteomes" id="UP001595976"/>
    </source>
</evidence>
<dbReference type="InterPro" id="IPR050336">
    <property type="entry name" value="Chromosome_partition/occlusion"/>
</dbReference>
<evidence type="ECO:0000313" key="2">
    <source>
        <dbReference type="EMBL" id="MFC5295108.1"/>
    </source>
</evidence>
<gene>
    <name evidence="2" type="ORF">ACFPK2_19120</name>
</gene>
<dbReference type="Pfam" id="PF07506">
    <property type="entry name" value="RepB"/>
    <property type="match status" value="1"/>
</dbReference>
<dbReference type="InterPro" id="IPR011111">
    <property type="entry name" value="Plasmid_RepB"/>
</dbReference>
<protein>
    <submittedName>
        <fullName evidence="2">Plasmid partitioning protein RepB C-terminal domain-containing protein</fullName>
    </submittedName>
</protein>
<evidence type="ECO:0000259" key="1">
    <source>
        <dbReference type="SMART" id="SM00470"/>
    </source>
</evidence>
<keyword evidence="3" id="KW-1185">Reference proteome</keyword>
<dbReference type="SUPFAM" id="SSF109709">
    <property type="entry name" value="KorB DNA-binding domain-like"/>
    <property type="match status" value="1"/>
</dbReference>
<comment type="caution">
    <text evidence="2">The sequence shown here is derived from an EMBL/GenBank/DDBJ whole genome shotgun (WGS) entry which is preliminary data.</text>
</comment>
<dbReference type="RefSeq" id="WP_260349111.1">
    <property type="nucleotide sequence ID" value="NZ_JAOAOS010000008.1"/>
</dbReference>
<organism evidence="2 3">
    <name type="scientific">Bosea minatitlanensis</name>
    <dbReference type="NCBI Taxonomy" id="128782"/>
    <lineage>
        <taxon>Bacteria</taxon>
        <taxon>Pseudomonadati</taxon>
        <taxon>Pseudomonadota</taxon>
        <taxon>Alphaproteobacteria</taxon>
        <taxon>Hyphomicrobiales</taxon>
        <taxon>Boseaceae</taxon>
        <taxon>Bosea</taxon>
    </lineage>
</organism>
<sequence>MKREPRRPSDTVKIAFEEDFVVLPISAILPVHTLRKTVKASQKYRQITASVREVGLVEPPVVARDKSKSGTFLLLDGHLRIEILKDLGITEVECLISTDDEAFTYNKRISRLAAVQEHKMIRRAIERGVPEEKIAKALDINVQSVQRKVRLLDGICEEAVALLKDKPCPIGVFETLRKMKTLRQIEAAELLVNANNYSVAYISAILAGTPQSQLIDASKSKRLKGLTPEAMARMESELSRLQEAITSIQDSYGKDHLQLTVVKGYLAKLLGNGRIVRYLMTHRPEFVGEFQTIAEMTSTLPAELS</sequence>
<dbReference type="EMBL" id="JBHSLI010000008">
    <property type="protein sequence ID" value="MFC5295108.1"/>
    <property type="molecule type" value="Genomic_DNA"/>
</dbReference>
<proteinExistence type="predicted"/>
<accession>A0ABW0F8S9</accession>
<name>A0ABW0F8S9_9HYPH</name>
<dbReference type="InterPro" id="IPR003115">
    <property type="entry name" value="ParB_N"/>
</dbReference>
<dbReference type="SUPFAM" id="SSF110849">
    <property type="entry name" value="ParB/Sulfiredoxin"/>
    <property type="match status" value="1"/>
</dbReference>
<dbReference type="Gene3D" id="1.10.10.2830">
    <property type="match status" value="1"/>
</dbReference>
<dbReference type="SMART" id="SM00470">
    <property type="entry name" value="ParB"/>
    <property type="match status" value="1"/>
</dbReference>
<dbReference type="PANTHER" id="PTHR33375:SF1">
    <property type="entry name" value="CHROMOSOME-PARTITIONING PROTEIN PARB-RELATED"/>
    <property type="match status" value="1"/>
</dbReference>
<dbReference type="Gene3D" id="3.90.1530.30">
    <property type="match status" value="1"/>
</dbReference>
<dbReference type="Proteomes" id="UP001595976">
    <property type="component" value="Unassembled WGS sequence"/>
</dbReference>
<dbReference type="InterPro" id="IPR036086">
    <property type="entry name" value="ParB/Sulfiredoxin_sf"/>
</dbReference>
<reference evidence="3" key="1">
    <citation type="journal article" date="2019" name="Int. J. Syst. Evol. Microbiol.">
        <title>The Global Catalogue of Microorganisms (GCM) 10K type strain sequencing project: providing services to taxonomists for standard genome sequencing and annotation.</title>
        <authorList>
            <consortium name="The Broad Institute Genomics Platform"/>
            <consortium name="The Broad Institute Genome Sequencing Center for Infectious Disease"/>
            <person name="Wu L."/>
            <person name="Ma J."/>
        </authorList>
    </citation>
    <scope>NUCLEOTIDE SEQUENCE [LARGE SCALE GENOMIC DNA]</scope>
    <source>
        <strain evidence="3">CGMCC 1.15643</strain>
    </source>
</reference>
<feature type="domain" description="ParB-like N-terminal" evidence="1">
    <location>
        <begin position="21"/>
        <end position="115"/>
    </location>
</feature>